<feature type="signal peptide" evidence="1">
    <location>
        <begin position="1"/>
        <end position="20"/>
    </location>
</feature>
<dbReference type="GeneID" id="28977590"/>
<evidence type="ECO:0008006" key="4">
    <source>
        <dbReference type="Google" id="ProtNLM"/>
    </source>
</evidence>
<accession>A0A194S486</accession>
<dbReference type="Proteomes" id="UP000053890">
    <property type="component" value="Unassembled WGS sequence"/>
</dbReference>
<evidence type="ECO:0000256" key="1">
    <source>
        <dbReference type="SAM" id="SignalP"/>
    </source>
</evidence>
<keyword evidence="1" id="KW-0732">Signal</keyword>
<proteinExistence type="predicted"/>
<feature type="chain" id="PRO_5008265455" description="F-box domain-containing protein" evidence="1">
    <location>
        <begin position="21"/>
        <end position="451"/>
    </location>
</feature>
<evidence type="ECO:0000313" key="2">
    <source>
        <dbReference type="EMBL" id="KPV74231.1"/>
    </source>
</evidence>
<gene>
    <name evidence="2" type="ORF">RHOBADRAFT_54082</name>
</gene>
<dbReference type="EMBL" id="KQ474080">
    <property type="protein sequence ID" value="KPV74231.1"/>
    <property type="molecule type" value="Genomic_DNA"/>
</dbReference>
<evidence type="ECO:0000313" key="3">
    <source>
        <dbReference type="Proteomes" id="UP000053890"/>
    </source>
</evidence>
<protein>
    <recommendedName>
        <fullName evidence="4">F-box domain-containing protein</fullName>
    </recommendedName>
</protein>
<dbReference type="OrthoDB" id="10549123at2759"/>
<dbReference type="AlphaFoldDB" id="A0A194S486"/>
<name>A0A194S486_RHOGW</name>
<organism evidence="2 3">
    <name type="scientific">Rhodotorula graminis (strain WP1)</name>
    <dbReference type="NCBI Taxonomy" id="578459"/>
    <lineage>
        <taxon>Eukaryota</taxon>
        <taxon>Fungi</taxon>
        <taxon>Dikarya</taxon>
        <taxon>Basidiomycota</taxon>
        <taxon>Pucciniomycotina</taxon>
        <taxon>Microbotryomycetes</taxon>
        <taxon>Sporidiobolales</taxon>
        <taxon>Sporidiobolaceae</taxon>
        <taxon>Rhodotorula</taxon>
    </lineage>
</organism>
<keyword evidence="3" id="KW-1185">Reference proteome</keyword>
<dbReference type="OMA" id="SAMAPCE"/>
<reference evidence="2 3" key="1">
    <citation type="journal article" date="2015" name="Front. Microbiol.">
        <title>Genome sequence of the plant growth promoting endophytic yeast Rhodotorula graminis WP1.</title>
        <authorList>
            <person name="Firrincieli A."/>
            <person name="Otillar R."/>
            <person name="Salamov A."/>
            <person name="Schmutz J."/>
            <person name="Khan Z."/>
            <person name="Redman R.S."/>
            <person name="Fleck N.D."/>
            <person name="Lindquist E."/>
            <person name="Grigoriev I.V."/>
            <person name="Doty S.L."/>
        </authorList>
    </citation>
    <scope>NUCLEOTIDE SEQUENCE [LARGE SCALE GENOMIC DNA]</scope>
    <source>
        <strain evidence="2 3">WP1</strain>
    </source>
</reference>
<sequence length="451" mass="49082">MRFTVTSVSSLARLGLPLLAQLPLEVVDHIVQLALEGPAFGRPKRERDLAMILCRTSRAFLPIGRRLLYRLPFAGFSHISKTNWNRAIALYTALSRNGGALGRMVRGMYYLDVWCERLAALPVPDGPHAFDLRGQSNKAFAWQASMVAACPALRFVSVKVHSTSEATALHRALRLSTTSLEGIKMQSSSPAEVELALRLLANLYSAGARLKIIDLSYLGSAMTHTVPGECNPQLKSPVEVLSLGVGPAPENVKPFAAFFPVQAGVLRNLELVVPVKTIQSDLLHLLRLAGSSITDLALSSLWHDAVSERYSRYGVGFDGPVFPSEAIALFPHLENLQITSFGGLSMHRLGLIQQHCQSLQTLNVAGSTWLADNPALSALVTPQYQEIVFSEPQVIKLLEGMPELVEVHLGSVPVRATNRLPSLTLAMRAKGTSLDFLACSGRCPSCGDYHY</sequence>
<dbReference type="RefSeq" id="XP_018270280.1">
    <property type="nucleotide sequence ID" value="XM_018417142.1"/>
</dbReference>